<name>A0A8X6TRX0_NEPPI</name>
<comment type="caution">
    <text evidence="1">The sequence shown here is derived from an EMBL/GenBank/DDBJ whole genome shotgun (WGS) entry which is preliminary data.</text>
</comment>
<sequence length="89" mass="10101">MKHQRNADESKKILQPIPLPIRSEAQSICKQKPIGRQLPVILMTRSLASSSVLTLDIQIELRTLGSERQNMLQTHNTPDIDSLRKSIPF</sequence>
<evidence type="ECO:0000313" key="2">
    <source>
        <dbReference type="Proteomes" id="UP000887013"/>
    </source>
</evidence>
<accession>A0A8X6TRX0</accession>
<protein>
    <submittedName>
        <fullName evidence="1">Uncharacterized protein</fullName>
    </submittedName>
</protein>
<reference evidence="1" key="1">
    <citation type="submission" date="2020-08" db="EMBL/GenBank/DDBJ databases">
        <title>Multicomponent nature underlies the extraordinary mechanical properties of spider dragline silk.</title>
        <authorList>
            <person name="Kono N."/>
            <person name="Nakamura H."/>
            <person name="Mori M."/>
            <person name="Yoshida Y."/>
            <person name="Ohtoshi R."/>
            <person name="Malay A.D."/>
            <person name="Moran D.A.P."/>
            <person name="Tomita M."/>
            <person name="Numata K."/>
            <person name="Arakawa K."/>
        </authorList>
    </citation>
    <scope>NUCLEOTIDE SEQUENCE</scope>
</reference>
<keyword evidence="2" id="KW-1185">Reference proteome</keyword>
<gene>
    <name evidence="1" type="ORF">NPIL_54761</name>
</gene>
<proteinExistence type="predicted"/>
<evidence type="ECO:0000313" key="1">
    <source>
        <dbReference type="EMBL" id="GFT44199.1"/>
    </source>
</evidence>
<organism evidence="1 2">
    <name type="scientific">Nephila pilipes</name>
    <name type="common">Giant wood spider</name>
    <name type="synonym">Nephila maculata</name>
    <dbReference type="NCBI Taxonomy" id="299642"/>
    <lineage>
        <taxon>Eukaryota</taxon>
        <taxon>Metazoa</taxon>
        <taxon>Ecdysozoa</taxon>
        <taxon>Arthropoda</taxon>
        <taxon>Chelicerata</taxon>
        <taxon>Arachnida</taxon>
        <taxon>Araneae</taxon>
        <taxon>Araneomorphae</taxon>
        <taxon>Entelegynae</taxon>
        <taxon>Araneoidea</taxon>
        <taxon>Nephilidae</taxon>
        <taxon>Nephila</taxon>
    </lineage>
</organism>
<dbReference type="AlphaFoldDB" id="A0A8X6TRX0"/>
<dbReference type="EMBL" id="BMAW01064240">
    <property type="protein sequence ID" value="GFT44199.1"/>
    <property type="molecule type" value="Genomic_DNA"/>
</dbReference>
<dbReference type="Proteomes" id="UP000887013">
    <property type="component" value="Unassembled WGS sequence"/>
</dbReference>